<reference evidence="2" key="1">
    <citation type="submission" date="2025-08" db="UniProtKB">
        <authorList>
            <consortium name="Ensembl"/>
        </authorList>
    </citation>
    <scope>IDENTIFICATION</scope>
</reference>
<dbReference type="OrthoDB" id="420422at2759"/>
<dbReference type="GO" id="GO:0140664">
    <property type="term" value="F:ATP-dependent DNA damage sensor activity"/>
    <property type="evidence" value="ECO:0007669"/>
    <property type="project" value="InterPro"/>
</dbReference>
<dbReference type="PANTHER" id="PTHR46644:SF2">
    <property type="entry name" value="DNA REPAIR PROTEIN XRCC2"/>
    <property type="match status" value="1"/>
</dbReference>
<dbReference type="AlphaFoldDB" id="A0A3B3TCF2"/>
<dbReference type="GeneID" id="111851669"/>
<dbReference type="Ensembl" id="ENSPKIT00000021985.1">
    <property type="protein sequence ID" value="ENSPKIP00000040957.1"/>
    <property type="gene ID" value="ENSPKIG00000017715.1"/>
</dbReference>
<dbReference type="GO" id="GO:0005524">
    <property type="term" value="F:ATP binding"/>
    <property type="evidence" value="ECO:0007669"/>
    <property type="project" value="InterPro"/>
</dbReference>
<dbReference type="GO" id="GO:0005813">
    <property type="term" value="C:centrosome"/>
    <property type="evidence" value="ECO:0007669"/>
    <property type="project" value="TreeGrafter"/>
</dbReference>
<evidence type="ECO:0000259" key="1">
    <source>
        <dbReference type="PROSITE" id="PS50162"/>
    </source>
</evidence>
<dbReference type="GO" id="GO:0000724">
    <property type="term" value="P:double-strand break repair via homologous recombination"/>
    <property type="evidence" value="ECO:0007669"/>
    <property type="project" value="InterPro"/>
</dbReference>
<evidence type="ECO:0000313" key="3">
    <source>
        <dbReference type="Proteomes" id="UP000261540"/>
    </source>
</evidence>
<evidence type="ECO:0000313" key="2">
    <source>
        <dbReference type="Ensembl" id="ENSPKIP00000040957.1"/>
    </source>
</evidence>
<keyword evidence="3" id="KW-1185">Reference proteome</keyword>
<dbReference type="RefSeq" id="XP_023682551.1">
    <property type="nucleotide sequence ID" value="XM_023826783.2"/>
</dbReference>
<reference evidence="2" key="2">
    <citation type="submission" date="2025-09" db="UniProtKB">
        <authorList>
            <consortium name="Ensembl"/>
        </authorList>
    </citation>
    <scope>IDENTIFICATION</scope>
</reference>
<dbReference type="SUPFAM" id="SSF52540">
    <property type="entry name" value="P-loop containing nucleoside triphosphate hydrolases"/>
    <property type="match status" value="1"/>
</dbReference>
<name>A0A3B3TCF2_9TELE</name>
<dbReference type="GeneTree" id="ENSGT00390000020445"/>
<dbReference type="STRING" id="1676925.ENSPKIP00000040957"/>
<sequence length="284" mass="31810">MTHPSRSSESGAQLLARLEGKRRLKGLDFHLFPDDCSPAQGDVVEFHGMEGTGKTETLYHLVTSCILPGEFGGLEVEVMYVDTDYHFDILRLVSILEHRLPQGSEEMLRACLCRISVVHCSSSLQLLLTLHHVEGTLPGRPSLSLLVIDSISAFYWVDKYNGGDSMARQEANLRRIAELLEKIVKEHHIAVFATTHAIMRSNSAEEVAEVGGTSWKRRTVAPSDFTKVYLCRPWQRIVTHRVLFSKANMTKDRKQVFTAVSSSGRTNSTKRSSFCMTNAGIQFL</sequence>
<dbReference type="InterPro" id="IPR027417">
    <property type="entry name" value="P-loop_NTPase"/>
</dbReference>
<dbReference type="InterPro" id="IPR020588">
    <property type="entry name" value="RecA_ATP-bd"/>
</dbReference>
<dbReference type="CDD" id="cd19490">
    <property type="entry name" value="XRCC2"/>
    <property type="match status" value="1"/>
</dbReference>
<dbReference type="PANTHER" id="PTHR46644">
    <property type="entry name" value="DNA REPAIR PROTEIN XRCC2"/>
    <property type="match status" value="1"/>
</dbReference>
<dbReference type="Pfam" id="PF08423">
    <property type="entry name" value="Rad51"/>
    <property type="match status" value="1"/>
</dbReference>
<dbReference type="PROSITE" id="PS50162">
    <property type="entry name" value="RECA_2"/>
    <property type="match status" value="1"/>
</dbReference>
<dbReference type="GO" id="GO:0005657">
    <property type="term" value="C:replication fork"/>
    <property type="evidence" value="ECO:0007669"/>
    <property type="project" value="InterPro"/>
</dbReference>
<accession>A0A3B3TCF2</accession>
<dbReference type="InterPro" id="IPR030547">
    <property type="entry name" value="XRCC2"/>
</dbReference>
<dbReference type="GO" id="GO:0033063">
    <property type="term" value="C:Rad51B-Rad51C-Rad51D-XRCC2 complex"/>
    <property type="evidence" value="ECO:0007669"/>
    <property type="project" value="InterPro"/>
</dbReference>
<proteinExistence type="predicted"/>
<dbReference type="Proteomes" id="UP000261540">
    <property type="component" value="Unplaced"/>
</dbReference>
<dbReference type="GO" id="GO:0000400">
    <property type="term" value="F:four-way junction DNA binding"/>
    <property type="evidence" value="ECO:0007669"/>
    <property type="project" value="TreeGrafter"/>
</dbReference>
<protein>
    <submittedName>
        <fullName evidence="2">X-ray repair cross complementing 2</fullName>
    </submittedName>
</protein>
<dbReference type="InterPro" id="IPR013632">
    <property type="entry name" value="Rad51_C"/>
</dbReference>
<feature type="domain" description="RecA family profile 1" evidence="1">
    <location>
        <begin position="16"/>
        <end position="197"/>
    </location>
</feature>
<dbReference type="Gene3D" id="3.40.50.300">
    <property type="entry name" value="P-loop containing nucleotide triphosphate hydrolases"/>
    <property type="match status" value="1"/>
</dbReference>
<organism evidence="2 3">
    <name type="scientific">Paramormyrops kingsleyae</name>
    <dbReference type="NCBI Taxonomy" id="1676925"/>
    <lineage>
        <taxon>Eukaryota</taxon>
        <taxon>Metazoa</taxon>
        <taxon>Chordata</taxon>
        <taxon>Craniata</taxon>
        <taxon>Vertebrata</taxon>
        <taxon>Euteleostomi</taxon>
        <taxon>Actinopterygii</taxon>
        <taxon>Neopterygii</taxon>
        <taxon>Teleostei</taxon>
        <taxon>Osteoglossocephala</taxon>
        <taxon>Osteoglossomorpha</taxon>
        <taxon>Osteoglossiformes</taxon>
        <taxon>Mormyridae</taxon>
        <taxon>Paramormyrops</taxon>
    </lineage>
</organism>
<dbReference type="GO" id="GO:0042148">
    <property type="term" value="P:DNA strand invasion"/>
    <property type="evidence" value="ECO:0007669"/>
    <property type="project" value="TreeGrafter"/>
</dbReference>